<keyword evidence="1" id="KW-0812">Transmembrane</keyword>
<dbReference type="EMBL" id="CP061565">
    <property type="protein sequence ID" value="QNX10418.1"/>
    <property type="molecule type" value="Genomic_DNA"/>
</dbReference>
<organism evidence="5 8">
    <name type="scientific">Acinetobacter seifertii</name>
    <dbReference type="NCBI Taxonomy" id="1530123"/>
    <lineage>
        <taxon>Bacteria</taxon>
        <taxon>Pseudomonadati</taxon>
        <taxon>Pseudomonadota</taxon>
        <taxon>Gammaproteobacteria</taxon>
        <taxon>Moraxellales</taxon>
        <taxon>Moraxellaceae</taxon>
        <taxon>Acinetobacter</taxon>
        <taxon>Acinetobacter calcoaceticus/baumannii complex</taxon>
    </lineage>
</organism>
<evidence type="ECO:0000313" key="10">
    <source>
        <dbReference type="Proteomes" id="UP000516862"/>
    </source>
</evidence>
<dbReference type="Proteomes" id="UP000683517">
    <property type="component" value="Chromosome"/>
</dbReference>
<reference evidence="8" key="2">
    <citation type="submission" date="2020-10" db="EMBL/GenBank/DDBJ databases">
        <title>Clinical and molecular characterization of Acinetobacter seifertii in Taiwan.</title>
        <authorList>
            <person name="Li L.-H."/>
            <person name="Yang Y.-S."/>
            <person name="Sun J.-R."/>
            <person name="Huang T.-W."/>
            <person name="Huang W.-C."/>
            <person name="Wang Y.-C."/>
            <person name="Kuo T.-H."/>
            <person name="Kuo S.-C."/>
            <person name="Chen T.-L."/>
        </authorList>
    </citation>
    <scope>NUCLEOTIDE SEQUENCE [LARGE SCALE GENOMIC DNA]</scope>
    <source>
        <strain evidence="8">AS42</strain>
        <strain evidence="3 9">AS72</strain>
        <strain evidence="2 10">AS73</strain>
    </source>
</reference>
<gene>
    <name evidence="6" type="ORF">I6L30_08015</name>
    <name evidence="4" type="ORF">IC776_02720</name>
    <name evidence="5" type="ORF">IC779_02720</name>
    <name evidence="3" type="ORF">IC795_15355</name>
    <name evidence="2" type="ORF">IC796_16465</name>
</gene>
<feature type="transmembrane region" description="Helical" evidence="1">
    <location>
        <begin position="7"/>
        <end position="25"/>
    </location>
</feature>
<sequence length="33" mass="3753">MLKVSPSLLSLFYFYGVLNFTISSFQHSPNTTL</sequence>
<dbReference type="Proteomes" id="UP000516672">
    <property type="component" value="Chromosome"/>
</dbReference>
<accession>A0A7H2PAH1</accession>
<reference evidence="6 11" key="4">
    <citation type="submission" date="2021-06" db="EMBL/GenBank/DDBJ databases">
        <title>FDA dAtabase for Regulatory Grade micrObial Sequences (FDA-ARGOS): Supporting development and validation of Infectious Disease Dx tests.</title>
        <authorList>
            <person name="Sproer C."/>
            <person name="Gronow S."/>
            <person name="Severitt S."/>
            <person name="Schroder I."/>
            <person name="Tallon L."/>
            <person name="Sadzewicz L."/>
            <person name="Zhao X."/>
            <person name="Boylan J."/>
            <person name="Ott S."/>
            <person name="Bowen H."/>
            <person name="Vavikolanu K."/>
            <person name="Mehta A."/>
            <person name="Aluvathingal J."/>
            <person name="Nadendla S."/>
            <person name="Lowell S."/>
            <person name="Myers T."/>
            <person name="Yan Y."/>
        </authorList>
    </citation>
    <scope>NUCLEOTIDE SEQUENCE [LARGE SCALE GENOMIC DNA]</scope>
    <source>
        <strain evidence="6 11">FDAARGOS 1400</strain>
    </source>
</reference>
<dbReference type="EMBL" id="CP077365">
    <property type="protein sequence ID" value="QXB48251.1"/>
    <property type="molecule type" value="Genomic_DNA"/>
</dbReference>
<dbReference type="EMBL" id="CP061646">
    <property type="protein sequence ID" value="QNX74036.1"/>
    <property type="molecule type" value="Genomic_DNA"/>
</dbReference>
<evidence type="ECO:0000256" key="1">
    <source>
        <dbReference type="SAM" id="Phobius"/>
    </source>
</evidence>
<keyword evidence="11" id="KW-1185">Reference proteome</keyword>
<keyword evidence="1" id="KW-1133">Transmembrane helix</keyword>
<evidence type="ECO:0000313" key="4">
    <source>
        <dbReference type="EMBL" id="QNX74036.1"/>
    </source>
</evidence>
<evidence type="ECO:0000313" key="2">
    <source>
        <dbReference type="EMBL" id="QNX07289.1"/>
    </source>
</evidence>
<reference evidence="5" key="3">
    <citation type="submission" date="2021-03" db="EMBL/GenBank/DDBJ databases">
        <title>Clinical and molecular characterization of Acinetobacter seifertii in Taiwan.</title>
        <authorList>
            <person name="Li L.-H."/>
            <person name="Yang Y.-S."/>
            <person name="Sun J.-R."/>
            <person name="Huang T.-W."/>
            <person name="Huang W.-C."/>
            <person name="Wang Y.-C."/>
            <person name="Kuo T.-H."/>
            <person name="Kuo S.-C."/>
            <person name="Chen T.-L."/>
        </authorList>
    </citation>
    <scope>NUCLEOTIDE SEQUENCE</scope>
    <source>
        <strain evidence="4 7">AS39</strain>
        <strain evidence="5">AS42</strain>
    </source>
</reference>
<dbReference type="Proteomes" id="UP000516666">
    <property type="component" value="Chromosome"/>
</dbReference>
<protein>
    <submittedName>
        <fullName evidence="5">DUF3937 family protein</fullName>
    </submittedName>
</protein>
<evidence type="ECO:0000313" key="5">
    <source>
        <dbReference type="EMBL" id="QOD75016.1"/>
    </source>
</evidence>
<dbReference type="InterPro" id="IPR025068">
    <property type="entry name" value="DUF3937"/>
</dbReference>
<reference evidence="7 8" key="1">
    <citation type="submission" date="2020-09" db="EMBL/GenBank/DDBJ databases">
        <authorList>
            <person name="Chen F.-J."/>
            <person name="Lee Y.-T."/>
        </authorList>
    </citation>
    <scope>NUCLEOTIDE SEQUENCE [LARGE SCALE GENOMIC DNA]</scope>
    <source>
        <strain evidence="4 7">AS39</strain>
        <strain evidence="5 8">AS42</strain>
        <strain evidence="3 9">AS72</strain>
        <strain evidence="2 10">AS73</strain>
    </source>
</reference>
<dbReference type="AlphaFoldDB" id="A0A7H2PAH1"/>
<dbReference type="EMBL" id="CP061561">
    <property type="protein sequence ID" value="QNX07289.1"/>
    <property type="molecule type" value="Genomic_DNA"/>
</dbReference>
<evidence type="ECO:0000313" key="6">
    <source>
        <dbReference type="EMBL" id="QXB48251.1"/>
    </source>
</evidence>
<dbReference type="Pfam" id="PF13073">
    <property type="entry name" value="DUF3937"/>
    <property type="match status" value="1"/>
</dbReference>
<evidence type="ECO:0000313" key="9">
    <source>
        <dbReference type="Proteomes" id="UP000516745"/>
    </source>
</evidence>
<evidence type="ECO:0000313" key="11">
    <source>
        <dbReference type="Proteomes" id="UP000683517"/>
    </source>
</evidence>
<evidence type="ECO:0000313" key="3">
    <source>
        <dbReference type="EMBL" id="QNX10418.1"/>
    </source>
</evidence>
<dbReference type="Proteomes" id="UP000516862">
    <property type="component" value="Chromosome"/>
</dbReference>
<dbReference type="EMBL" id="CP061828">
    <property type="protein sequence ID" value="QOD75016.1"/>
    <property type="molecule type" value="Genomic_DNA"/>
</dbReference>
<evidence type="ECO:0000313" key="7">
    <source>
        <dbReference type="Proteomes" id="UP000516666"/>
    </source>
</evidence>
<keyword evidence="1" id="KW-0472">Membrane</keyword>
<proteinExistence type="predicted"/>
<evidence type="ECO:0000313" key="8">
    <source>
        <dbReference type="Proteomes" id="UP000516672"/>
    </source>
</evidence>
<dbReference type="Proteomes" id="UP000516745">
    <property type="component" value="Chromosome"/>
</dbReference>
<name>A0A7H2PAH1_9GAMM</name>